<name>A0A0P6HZY6_9CRUS</name>
<evidence type="ECO:0000313" key="1">
    <source>
        <dbReference type="EMBL" id="JAN83001.1"/>
    </source>
</evidence>
<protein>
    <submittedName>
        <fullName evidence="1">Uncharacterized protein</fullName>
    </submittedName>
</protein>
<organism evidence="1">
    <name type="scientific">Daphnia magna</name>
    <dbReference type="NCBI Taxonomy" id="35525"/>
    <lineage>
        <taxon>Eukaryota</taxon>
        <taxon>Metazoa</taxon>
        <taxon>Ecdysozoa</taxon>
        <taxon>Arthropoda</taxon>
        <taxon>Crustacea</taxon>
        <taxon>Branchiopoda</taxon>
        <taxon>Diplostraca</taxon>
        <taxon>Cladocera</taxon>
        <taxon>Anomopoda</taxon>
        <taxon>Daphniidae</taxon>
        <taxon>Daphnia</taxon>
    </lineage>
</organism>
<accession>A0A0P6HZY6</accession>
<proteinExistence type="predicted"/>
<sequence>MMSTKLESASTSNIYLWLHVNELLLFWPLFSEWLLGPKSVNVLKVCFVLLVLFSARGLVVVGRIGY</sequence>
<dbReference type="AlphaFoldDB" id="A0A0P6HZY6"/>
<dbReference type="EMBL" id="GDIQ01011736">
    <property type="protein sequence ID" value="JAN83001.1"/>
    <property type="molecule type" value="Transcribed_RNA"/>
</dbReference>
<reference evidence="1" key="1">
    <citation type="submission" date="2015-10" db="EMBL/GenBank/DDBJ databases">
        <title>EvidentialGene: Evidence-directed Construction of Complete mRNA Transcriptomes without Genomes.</title>
        <authorList>
            <person name="Gilbert D.G."/>
        </authorList>
    </citation>
    <scope>NUCLEOTIDE SEQUENCE</scope>
</reference>